<name>A0A8J3EZ92_9BIFI</name>
<dbReference type="Proteomes" id="UP000619536">
    <property type="component" value="Unassembled WGS sequence"/>
</dbReference>
<comment type="caution">
    <text evidence="2">The sequence shown here is derived from an EMBL/GenBank/DDBJ whole genome shotgun (WGS) entry which is preliminary data.</text>
</comment>
<dbReference type="RefSeq" id="WP_188355408.1">
    <property type="nucleotide sequence ID" value="NZ_BMDH01000003.1"/>
</dbReference>
<feature type="transmembrane region" description="Helical" evidence="1">
    <location>
        <begin position="48"/>
        <end position="66"/>
    </location>
</feature>
<evidence type="ECO:0000256" key="1">
    <source>
        <dbReference type="SAM" id="Phobius"/>
    </source>
</evidence>
<feature type="transmembrane region" description="Helical" evidence="1">
    <location>
        <begin position="86"/>
        <end position="109"/>
    </location>
</feature>
<keyword evidence="1" id="KW-1133">Transmembrane helix</keyword>
<proteinExistence type="predicted"/>
<dbReference type="EMBL" id="BMDH01000003">
    <property type="protein sequence ID" value="GGI14734.1"/>
    <property type="molecule type" value="Genomic_DNA"/>
</dbReference>
<reference evidence="2" key="2">
    <citation type="submission" date="2020-09" db="EMBL/GenBank/DDBJ databases">
        <authorList>
            <person name="Sun Q."/>
            <person name="Sedlacek I."/>
        </authorList>
    </citation>
    <scope>NUCLEOTIDE SEQUENCE</scope>
    <source>
        <strain evidence="2">CCM 8606</strain>
    </source>
</reference>
<feature type="transmembrane region" description="Helical" evidence="1">
    <location>
        <begin position="6"/>
        <end position="36"/>
    </location>
</feature>
<gene>
    <name evidence="2" type="ORF">GCM10007377_12400</name>
</gene>
<sequence length="180" mass="19482">MPVVLVFLIAAAVLGLVGLLIRVLAVLLVGATALVAHPIQTTLRILQYGCAIIGGLAVLFALLLWFGEPHDKPLRLISSHAYPYPVGFGMVIGVIVLCGVLSSLFGRLADRPSRAERKIMDILRQPQEQVVRVVHEYTPTTPTAADTLPDRQIIDTTAVDTTETYLESNTPVTQDKNASM</sequence>
<evidence type="ECO:0000313" key="3">
    <source>
        <dbReference type="Proteomes" id="UP000619536"/>
    </source>
</evidence>
<keyword evidence="1" id="KW-0472">Membrane</keyword>
<organism evidence="2 3">
    <name type="scientific">Galliscardovia ingluviei</name>
    <dbReference type="NCBI Taxonomy" id="1769422"/>
    <lineage>
        <taxon>Bacteria</taxon>
        <taxon>Bacillati</taxon>
        <taxon>Actinomycetota</taxon>
        <taxon>Actinomycetes</taxon>
        <taxon>Bifidobacteriales</taxon>
        <taxon>Bifidobacteriaceae</taxon>
        <taxon>Galliscardovia</taxon>
    </lineage>
</organism>
<protein>
    <submittedName>
        <fullName evidence="2">Uncharacterized protein</fullName>
    </submittedName>
</protein>
<keyword evidence="1" id="KW-0812">Transmembrane</keyword>
<evidence type="ECO:0000313" key="2">
    <source>
        <dbReference type="EMBL" id="GGI14734.1"/>
    </source>
</evidence>
<reference evidence="2" key="1">
    <citation type="journal article" date="2014" name="Int. J. Syst. Evol. Microbiol.">
        <title>Complete genome sequence of Corynebacterium casei LMG S-19264T (=DSM 44701T), isolated from a smear-ripened cheese.</title>
        <authorList>
            <consortium name="US DOE Joint Genome Institute (JGI-PGF)"/>
            <person name="Walter F."/>
            <person name="Albersmeier A."/>
            <person name="Kalinowski J."/>
            <person name="Ruckert C."/>
        </authorList>
    </citation>
    <scope>NUCLEOTIDE SEQUENCE</scope>
    <source>
        <strain evidence="2">CCM 8606</strain>
    </source>
</reference>
<accession>A0A8J3EZ92</accession>
<dbReference type="AlphaFoldDB" id="A0A8J3EZ92"/>
<keyword evidence="3" id="KW-1185">Reference proteome</keyword>